<feature type="transmembrane region" description="Helical" evidence="1">
    <location>
        <begin position="64"/>
        <end position="86"/>
    </location>
</feature>
<dbReference type="PANTHER" id="PTHR35329:SF1">
    <property type="entry name" value="CHITIN SYNTHASE EXPORT CHAPERONE"/>
    <property type="match status" value="1"/>
</dbReference>
<sequence>MTRFGDFAPLCHQVPSYPWCNLFYHQIQHHDSSVLQGVSADAASAPVGVNPECGILRVGHNGSIANVANIVACALSIIFTLLLIVWTTRRRAAVG</sequence>
<dbReference type="GO" id="GO:0005789">
    <property type="term" value="C:endoplasmic reticulum membrane"/>
    <property type="evidence" value="ECO:0007669"/>
    <property type="project" value="TreeGrafter"/>
</dbReference>
<dbReference type="Proteomes" id="UP000308197">
    <property type="component" value="Unassembled WGS sequence"/>
</dbReference>
<accession>A0A5C3NNK9</accession>
<proteinExistence type="predicted"/>
<dbReference type="GO" id="GO:0006457">
    <property type="term" value="P:protein folding"/>
    <property type="evidence" value="ECO:0007669"/>
    <property type="project" value="TreeGrafter"/>
</dbReference>
<dbReference type="AlphaFoldDB" id="A0A5C3NNK9"/>
<evidence type="ECO:0000313" key="3">
    <source>
        <dbReference type="Proteomes" id="UP000308197"/>
    </source>
</evidence>
<keyword evidence="1" id="KW-0812">Transmembrane</keyword>
<organism evidence="2 3">
    <name type="scientific">Polyporus arcularius HHB13444</name>
    <dbReference type="NCBI Taxonomy" id="1314778"/>
    <lineage>
        <taxon>Eukaryota</taxon>
        <taxon>Fungi</taxon>
        <taxon>Dikarya</taxon>
        <taxon>Basidiomycota</taxon>
        <taxon>Agaricomycotina</taxon>
        <taxon>Agaricomycetes</taxon>
        <taxon>Polyporales</taxon>
        <taxon>Polyporaceae</taxon>
        <taxon>Polyporus</taxon>
    </lineage>
</organism>
<evidence type="ECO:0000256" key="1">
    <source>
        <dbReference type="SAM" id="Phobius"/>
    </source>
</evidence>
<keyword evidence="1" id="KW-1133">Transmembrane helix</keyword>
<dbReference type="Pfam" id="PF12271">
    <property type="entry name" value="Chs7"/>
    <property type="match status" value="1"/>
</dbReference>
<dbReference type="PANTHER" id="PTHR35329">
    <property type="entry name" value="CHITIN SYNTHASE EXPORT CHAPERONE"/>
    <property type="match status" value="1"/>
</dbReference>
<evidence type="ECO:0000313" key="2">
    <source>
        <dbReference type="EMBL" id="TFK78237.1"/>
    </source>
</evidence>
<reference evidence="2 3" key="1">
    <citation type="journal article" date="2019" name="Nat. Ecol. Evol.">
        <title>Megaphylogeny resolves global patterns of mushroom evolution.</title>
        <authorList>
            <person name="Varga T."/>
            <person name="Krizsan K."/>
            <person name="Foldi C."/>
            <person name="Dima B."/>
            <person name="Sanchez-Garcia M."/>
            <person name="Sanchez-Ramirez S."/>
            <person name="Szollosi G.J."/>
            <person name="Szarkandi J.G."/>
            <person name="Papp V."/>
            <person name="Albert L."/>
            <person name="Andreopoulos W."/>
            <person name="Angelini C."/>
            <person name="Antonin V."/>
            <person name="Barry K.W."/>
            <person name="Bougher N.L."/>
            <person name="Buchanan P."/>
            <person name="Buyck B."/>
            <person name="Bense V."/>
            <person name="Catcheside P."/>
            <person name="Chovatia M."/>
            <person name="Cooper J."/>
            <person name="Damon W."/>
            <person name="Desjardin D."/>
            <person name="Finy P."/>
            <person name="Geml J."/>
            <person name="Haridas S."/>
            <person name="Hughes K."/>
            <person name="Justo A."/>
            <person name="Karasinski D."/>
            <person name="Kautmanova I."/>
            <person name="Kiss B."/>
            <person name="Kocsube S."/>
            <person name="Kotiranta H."/>
            <person name="LaButti K.M."/>
            <person name="Lechner B.E."/>
            <person name="Liimatainen K."/>
            <person name="Lipzen A."/>
            <person name="Lukacs Z."/>
            <person name="Mihaltcheva S."/>
            <person name="Morgado L.N."/>
            <person name="Niskanen T."/>
            <person name="Noordeloos M.E."/>
            <person name="Ohm R.A."/>
            <person name="Ortiz-Santana B."/>
            <person name="Ovrebo C."/>
            <person name="Racz N."/>
            <person name="Riley R."/>
            <person name="Savchenko A."/>
            <person name="Shiryaev A."/>
            <person name="Soop K."/>
            <person name="Spirin V."/>
            <person name="Szebenyi C."/>
            <person name="Tomsovsky M."/>
            <person name="Tulloss R.E."/>
            <person name="Uehling J."/>
            <person name="Grigoriev I.V."/>
            <person name="Vagvolgyi C."/>
            <person name="Papp T."/>
            <person name="Martin F.M."/>
            <person name="Miettinen O."/>
            <person name="Hibbett D.S."/>
            <person name="Nagy L.G."/>
        </authorList>
    </citation>
    <scope>NUCLEOTIDE SEQUENCE [LARGE SCALE GENOMIC DNA]</scope>
    <source>
        <strain evidence="2 3">HHB13444</strain>
    </source>
</reference>
<gene>
    <name evidence="2" type="ORF">K466DRAFT_460032</name>
</gene>
<feature type="non-terminal residue" evidence="2">
    <location>
        <position position="95"/>
    </location>
</feature>
<protein>
    <submittedName>
        <fullName evidence="2">Uncharacterized protein</fullName>
    </submittedName>
</protein>
<dbReference type="InterPro" id="IPR022057">
    <property type="entry name" value="Chs7"/>
</dbReference>
<name>A0A5C3NNK9_9APHY</name>
<keyword evidence="3" id="KW-1185">Reference proteome</keyword>
<dbReference type="GO" id="GO:0051082">
    <property type="term" value="F:unfolded protein binding"/>
    <property type="evidence" value="ECO:0007669"/>
    <property type="project" value="TreeGrafter"/>
</dbReference>
<keyword evidence="1" id="KW-0472">Membrane</keyword>
<dbReference type="STRING" id="1314778.A0A5C3NNK9"/>
<dbReference type="InParanoid" id="A0A5C3NNK9"/>
<dbReference type="EMBL" id="ML212686">
    <property type="protein sequence ID" value="TFK78237.1"/>
    <property type="molecule type" value="Genomic_DNA"/>
</dbReference>